<evidence type="ECO:0000313" key="2">
    <source>
        <dbReference type="EMBL" id="KAF9492400.1"/>
    </source>
</evidence>
<name>A0A9P6DED5_PLEER</name>
<evidence type="ECO:0000256" key="1">
    <source>
        <dbReference type="SAM" id="MobiDB-lite"/>
    </source>
</evidence>
<feature type="compositionally biased region" description="Low complexity" evidence="1">
    <location>
        <begin position="9"/>
        <end position="23"/>
    </location>
</feature>
<accession>A0A9P6DED5</accession>
<dbReference type="AlphaFoldDB" id="A0A9P6DED5"/>
<evidence type="ECO:0000313" key="3">
    <source>
        <dbReference type="Proteomes" id="UP000807025"/>
    </source>
</evidence>
<dbReference type="Proteomes" id="UP000807025">
    <property type="component" value="Unassembled WGS sequence"/>
</dbReference>
<sequence length="142" mass="15741">MGKKDTKKTASSSSNPKPTSTPTDISQTPAASEQPKKLTARELLLKAFDALPVLDKLRAKADGSKDAEMLVHIERYITTQKEADKFGFSSVKSPMLEELGIRQAEFNFDLETLQTIASSRVISERFDQDLRYLKQSGLSTVC</sequence>
<reference evidence="2" key="1">
    <citation type="submission" date="2020-11" db="EMBL/GenBank/DDBJ databases">
        <authorList>
            <consortium name="DOE Joint Genome Institute"/>
            <person name="Ahrendt S."/>
            <person name="Riley R."/>
            <person name="Andreopoulos W."/>
            <person name="Labutti K."/>
            <person name="Pangilinan J."/>
            <person name="Ruiz-Duenas F.J."/>
            <person name="Barrasa J.M."/>
            <person name="Sanchez-Garcia M."/>
            <person name="Camarero S."/>
            <person name="Miyauchi S."/>
            <person name="Serrano A."/>
            <person name="Linde D."/>
            <person name="Babiker R."/>
            <person name="Drula E."/>
            <person name="Ayuso-Fernandez I."/>
            <person name="Pacheco R."/>
            <person name="Padilla G."/>
            <person name="Ferreira P."/>
            <person name="Barriuso J."/>
            <person name="Kellner H."/>
            <person name="Castanera R."/>
            <person name="Alfaro M."/>
            <person name="Ramirez L."/>
            <person name="Pisabarro A.G."/>
            <person name="Kuo A."/>
            <person name="Tritt A."/>
            <person name="Lipzen A."/>
            <person name="He G."/>
            <person name="Yan M."/>
            <person name="Ng V."/>
            <person name="Cullen D."/>
            <person name="Martin F."/>
            <person name="Rosso M.-N."/>
            <person name="Henrissat B."/>
            <person name="Hibbett D."/>
            <person name="Martinez A.T."/>
            <person name="Grigoriev I.V."/>
        </authorList>
    </citation>
    <scope>NUCLEOTIDE SEQUENCE</scope>
    <source>
        <strain evidence="2">ATCC 90797</strain>
    </source>
</reference>
<protein>
    <submittedName>
        <fullName evidence="2">Uncharacterized protein</fullName>
    </submittedName>
</protein>
<organism evidence="2 3">
    <name type="scientific">Pleurotus eryngii</name>
    <name type="common">Boletus of the steppes</name>
    <dbReference type="NCBI Taxonomy" id="5323"/>
    <lineage>
        <taxon>Eukaryota</taxon>
        <taxon>Fungi</taxon>
        <taxon>Dikarya</taxon>
        <taxon>Basidiomycota</taxon>
        <taxon>Agaricomycotina</taxon>
        <taxon>Agaricomycetes</taxon>
        <taxon>Agaricomycetidae</taxon>
        <taxon>Agaricales</taxon>
        <taxon>Pleurotineae</taxon>
        <taxon>Pleurotaceae</taxon>
        <taxon>Pleurotus</taxon>
    </lineage>
</organism>
<dbReference type="EMBL" id="MU154602">
    <property type="protein sequence ID" value="KAF9492400.1"/>
    <property type="molecule type" value="Genomic_DNA"/>
</dbReference>
<gene>
    <name evidence="2" type="ORF">BDN71DRAFT_1208580</name>
</gene>
<proteinExistence type="predicted"/>
<comment type="caution">
    <text evidence="2">The sequence shown here is derived from an EMBL/GenBank/DDBJ whole genome shotgun (WGS) entry which is preliminary data.</text>
</comment>
<keyword evidence="3" id="KW-1185">Reference proteome</keyword>
<feature type="region of interest" description="Disordered" evidence="1">
    <location>
        <begin position="1"/>
        <end position="36"/>
    </location>
</feature>